<dbReference type="EC" id="3.2.1.-" evidence="6"/>
<dbReference type="EMBL" id="LS483343">
    <property type="protein sequence ID" value="SQF40114.1"/>
    <property type="molecule type" value="Genomic_DNA"/>
</dbReference>
<keyword evidence="4 6" id="KW-0326">Glycosidase</keyword>
<dbReference type="SUPFAM" id="SSF48208">
    <property type="entry name" value="Six-hairpin glycosidases"/>
    <property type="match status" value="1"/>
</dbReference>
<keyword evidence="2" id="KW-0732">Signal</keyword>
<keyword evidence="6" id="KW-0119">Carbohydrate metabolism</keyword>
<dbReference type="KEGG" id="sfer:NCTC12278_00745"/>
<dbReference type="InterPro" id="IPR019834">
    <property type="entry name" value="Glyco_hydro_8_CS"/>
</dbReference>
<dbReference type="RefSeq" id="WP_018029604.1">
    <property type="nucleotide sequence ID" value="NZ_CAMCCF010000006.1"/>
</dbReference>
<evidence type="ECO:0000256" key="4">
    <source>
        <dbReference type="ARBA" id="ARBA00023295"/>
    </source>
</evidence>
<keyword evidence="8" id="KW-1185">Reference proteome</keyword>
<dbReference type="OrthoDB" id="9803461at2"/>
<comment type="similarity">
    <text evidence="1 6">Belongs to the glycosyl hydrolase 8 (cellulase D) family.</text>
</comment>
<protein>
    <recommendedName>
        <fullName evidence="6">Glucanase</fullName>
        <ecNumber evidence="6">3.2.1.-</ecNumber>
    </recommendedName>
</protein>
<dbReference type="STRING" id="1123303.GCA_000372425_00276"/>
<keyword evidence="3 6" id="KW-0378">Hydrolase</keyword>
<feature type="active site" description="Nucleophile" evidence="5">
    <location>
        <position position="131"/>
    </location>
</feature>
<dbReference type="PRINTS" id="PR00735">
    <property type="entry name" value="GLHYDRLASE8"/>
</dbReference>
<sequence>MKRKKLKYFWLVLFLTTVTLGFYSMRTASTDEMKRTMYSDWSDYYVISKGKSAYVKTGTSDQGALVLSEGQGYGMYIAVEAEMQGYHSQKEFTKLYKYYLDHRISGTQLMSWKQIVKADGSIDVLANSATDGDLYIAYSLIKAAELWPAKAKAYQKQAKLLLEDILKYNYNSQTNSLTVGNWAAVGTEYYELVRTSDILPEQFDTFYTFSKDDTWKKIKSSMLNSLKKMSDKNQTGLIPDFMWVRANGKVEAAKANLVATDYDGDYYYNACRLPYNLARSKDKTGQKVLKKMMDFFMKQDTIYAGYKLNGQNLETYQSASFTAPVFYAAKSNNRYNRLVQQEKNTVIEGIPSNNYYDAALTTMSVLSK</sequence>
<gene>
    <name evidence="7" type="ORF">NCTC12278_00745</name>
</gene>
<name>A0A2X3VF87_9STRE</name>
<dbReference type="AlphaFoldDB" id="A0A2X3VF87"/>
<dbReference type="GO" id="GO:0004553">
    <property type="term" value="F:hydrolase activity, hydrolyzing O-glycosyl compounds"/>
    <property type="evidence" value="ECO:0007669"/>
    <property type="project" value="InterPro"/>
</dbReference>
<proteinExistence type="inferred from homology"/>
<dbReference type="InterPro" id="IPR002037">
    <property type="entry name" value="Glyco_hydro_8"/>
</dbReference>
<evidence type="ECO:0000256" key="3">
    <source>
        <dbReference type="ARBA" id="ARBA00022801"/>
    </source>
</evidence>
<dbReference type="Gene3D" id="1.50.10.10">
    <property type="match status" value="1"/>
</dbReference>
<keyword evidence="6" id="KW-0624">Polysaccharide degradation</keyword>
<evidence type="ECO:0000256" key="2">
    <source>
        <dbReference type="ARBA" id="ARBA00022729"/>
    </source>
</evidence>
<evidence type="ECO:0000313" key="7">
    <source>
        <dbReference type="EMBL" id="SQF40114.1"/>
    </source>
</evidence>
<dbReference type="InterPro" id="IPR008928">
    <property type="entry name" value="6-hairpin_glycosidase_sf"/>
</dbReference>
<evidence type="ECO:0000313" key="8">
    <source>
        <dbReference type="Proteomes" id="UP000249495"/>
    </source>
</evidence>
<dbReference type="Pfam" id="PF01270">
    <property type="entry name" value="Glyco_hydro_8"/>
    <property type="match status" value="1"/>
</dbReference>
<accession>A0A2X3VF87</accession>
<dbReference type="PROSITE" id="PS00812">
    <property type="entry name" value="GLYCOSYL_HYDROL_F8"/>
    <property type="match status" value="1"/>
</dbReference>
<dbReference type="InterPro" id="IPR012341">
    <property type="entry name" value="6hp_glycosidase-like_sf"/>
</dbReference>
<evidence type="ECO:0000256" key="5">
    <source>
        <dbReference type="PROSITE-ProRule" id="PRU10058"/>
    </source>
</evidence>
<reference evidence="7 8" key="1">
    <citation type="submission" date="2018-06" db="EMBL/GenBank/DDBJ databases">
        <authorList>
            <consortium name="Pathogen Informatics"/>
            <person name="Doyle S."/>
        </authorList>
    </citation>
    <scope>NUCLEOTIDE SEQUENCE [LARGE SCALE GENOMIC DNA]</scope>
    <source>
        <strain evidence="7 8">NCTC12278</strain>
    </source>
</reference>
<organism evidence="7 8">
    <name type="scientific">Streptococcus ferus</name>
    <dbReference type="NCBI Taxonomy" id="1345"/>
    <lineage>
        <taxon>Bacteria</taxon>
        <taxon>Bacillati</taxon>
        <taxon>Bacillota</taxon>
        <taxon>Bacilli</taxon>
        <taxon>Lactobacillales</taxon>
        <taxon>Streptococcaceae</taxon>
        <taxon>Streptococcus</taxon>
    </lineage>
</organism>
<dbReference type="GO" id="GO:0000272">
    <property type="term" value="P:polysaccharide catabolic process"/>
    <property type="evidence" value="ECO:0007669"/>
    <property type="project" value="UniProtKB-KW"/>
</dbReference>
<evidence type="ECO:0000256" key="6">
    <source>
        <dbReference type="RuleBase" id="RU361167"/>
    </source>
</evidence>
<dbReference type="Proteomes" id="UP000249495">
    <property type="component" value="Chromosome 1"/>
</dbReference>
<evidence type="ECO:0000256" key="1">
    <source>
        <dbReference type="ARBA" id="ARBA00009209"/>
    </source>
</evidence>